<comment type="caution">
    <text evidence="2">The sequence shown here is derived from an EMBL/GenBank/DDBJ whole genome shotgun (WGS) entry which is preliminary data.</text>
</comment>
<feature type="compositionally biased region" description="Polar residues" evidence="1">
    <location>
        <begin position="205"/>
        <end position="214"/>
    </location>
</feature>
<proteinExistence type="predicted"/>
<accession>A0A2U3ENN0</accession>
<evidence type="ECO:0000313" key="3">
    <source>
        <dbReference type="Proteomes" id="UP000245956"/>
    </source>
</evidence>
<evidence type="ECO:0000313" key="2">
    <source>
        <dbReference type="EMBL" id="PWI76108.1"/>
    </source>
</evidence>
<reference evidence="2 3" key="1">
    <citation type="journal article" date="2016" name="Front. Microbiol.">
        <title>Genome and transcriptome sequences reveal the specific parasitism of the nematophagous Purpureocillium lilacinum 36-1.</title>
        <authorList>
            <person name="Xie J."/>
            <person name="Li S."/>
            <person name="Mo C."/>
            <person name="Xiao X."/>
            <person name="Peng D."/>
            <person name="Wang G."/>
            <person name="Xiao Y."/>
        </authorList>
    </citation>
    <scope>NUCLEOTIDE SEQUENCE [LARGE SCALE GENOMIC DNA]</scope>
    <source>
        <strain evidence="2 3">36-1</strain>
    </source>
</reference>
<gene>
    <name evidence="2" type="ORF">PCL_03302</name>
</gene>
<organism evidence="2 3">
    <name type="scientific">Purpureocillium lilacinum</name>
    <name type="common">Paecilomyces lilacinus</name>
    <dbReference type="NCBI Taxonomy" id="33203"/>
    <lineage>
        <taxon>Eukaryota</taxon>
        <taxon>Fungi</taxon>
        <taxon>Dikarya</taxon>
        <taxon>Ascomycota</taxon>
        <taxon>Pezizomycotina</taxon>
        <taxon>Sordariomycetes</taxon>
        <taxon>Hypocreomycetidae</taxon>
        <taxon>Hypocreales</taxon>
        <taxon>Ophiocordycipitaceae</taxon>
        <taxon>Purpureocillium</taxon>
    </lineage>
</organism>
<dbReference type="EMBL" id="LCWV01000001">
    <property type="protein sequence ID" value="PWI76108.1"/>
    <property type="molecule type" value="Genomic_DNA"/>
</dbReference>
<dbReference type="AlphaFoldDB" id="A0A2U3ENN0"/>
<dbReference type="Proteomes" id="UP000245956">
    <property type="component" value="Unassembled WGS sequence"/>
</dbReference>
<sequence length="290" mass="32403">MARANGSGCHATRLRLGPASRPFLSWFVCLSRRCFLSVSRNLDPALRRPGQTSRSRCLGADCKVTDTCACARAAAASASASSVSAAPPPVPARWDTSSRFLAVDEYLAVMSPPAASLATYNSPGQCSEQGQHLSRSISPRPTPFPLEPWQYKDTQATDARRLAGLAISLQRLRPRRDDSDLFATHLLHAKRGGQRTRLMSRETARSPSSPSNLPKQPAQPNIRGNHWLLADAHFKIRLEANYAFMLMEKFMRREPMKLPPLRRPELVRRETSPSNRKRLRYRRLLFCAAV</sequence>
<evidence type="ECO:0000256" key="1">
    <source>
        <dbReference type="SAM" id="MobiDB-lite"/>
    </source>
</evidence>
<name>A0A2U3ENN0_PURLI</name>
<protein>
    <submittedName>
        <fullName evidence="2">Uncharacterized protein</fullName>
    </submittedName>
</protein>
<feature type="region of interest" description="Disordered" evidence="1">
    <location>
        <begin position="192"/>
        <end position="221"/>
    </location>
</feature>